<evidence type="ECO:0000256" key="1">
    <source>
        <dbReference type="ARBA" id="ARBA00004123"/>
    </source>
</evidence>
<dbReference type="InterPro" id="IPR016181">
    <property type="entry name" value="Acyl_CoA_acyltransferase"/>
</dbReference>
<evidence type="ECO:0000256" key="12">
    <source>
        <dbReference type="SAM" id="MobiDB-lite"/>
    </source>
</evidence>
<evidence type="ECO:0000313" key="15">
    <source>
        <dbReference type="Proteomes" id="UP000002009"/>
    </source>
</evidence>
<dbReference type="Proteomes" id="UP000002009">
    <property type="component" value="Chromosome 7"/>
</dbReference>
<reference evidence="14 15" key="1">
    <citation type="journal article" date="2009" name="Science">
        <title>Green evolution and dynamic adaptations revealed by genomes of the marine picoeukaryotes Micromonas.</title>
        <authorList>
            <person name="Worden A.Z."/>
            <person name="Lee J.H."/>
            <person name="Mock T."/>
            <person name="Rouze P."/>
            <person name="Simmons M.P."/>
            <person name="Aerts A.L."/>
            <person name="Allen A.E."/>
            <person name="Cuvelier M.L."/>
            <person name="Derelle E."/>
            <person name="Everett M.V."/>
            <person name="Foulon E."/>
            <person name="Grimwood J."/>
            <person name="Gundlach H."/>
            <person name="Henrissat B."/>
            <person name="Napoli C."/>
            <person name="McDonald S.M."/>
            <person name="Parker M.S."/>
            <person name="Rombauts S."/>
            <person name="Salamov A."/>
            <person name="Von Dassow P."/>
            <person name="Badger J.H."/>
            <person name="Coutinho P.M."/>
            <person name="Demir E."/>
            <person name="Dubchak I."/>
            <person name="Gentemann C."/>
            <person name="Eikrem W."/>
            <person name="Gready J.E."/>
            <person name="John U."/>
            <person name="Lanier W."/>
            <person name="Lindquist E.A."/>
            <person name="Lucas S."/>
            <person name="Mayer K.F."/>
            <person name="Moreau H."/>
            <person name="Not F."/>
            <person name="Otillar R."/>
            <person name="Panaud O."/>
            <person name="Pangilinan J."/>
            <person name="Paulsen I."/>
            <person name="Piegu B."/>
            <person name="Poliakov A."/>
            <person name="Robbens S."/>
            <person name="Schmutz J."/>
            <person name="Toulza E."/>
            <person name="Wyss T."/>
            <person name="Zelensky A."/>
            <person name="Zhou K."/>
            <person name="Armbrust E.V."/>
            <person name="Bhattacharya D."/>
            <person name="Goodenough U.W."/>
            <person name="Van de Peer Y."/>
            <person name="Grigoriev I.V."/>
        </authorList>
    </citation>
    <scope>NUCLEOTIDE SEQUENCE [LARGE SCALE GENOMIC DNA]</scope>
    <source>
        <strain evidence="15">RCC299 / NOUM17</strain>
    </source>
</reference>
<keyword evidence="6" id="KW-0963">Cytoplasm</keyword>
<dbReference type="PANTHER" id="PTHR20531:SF1">
    <property type="entry name" value="N-ALPHA-ACETYLTRANSFERASE 40"/>
    <property type="match status" value="1"/>
</dbReference>
<keyword evidence="15" id="KW-1185">Reference proteome</keyword>
<sequence>MSACGSGKSSKGGGSKSRSKGGKGDALHKKVSLQTSKEHLTTLRQALRDELGHDRDVVSGFGAFTKYDRNDVALDIHFRTGSTITDDELEWAYELVSSNLGPLGHKWKPQALMDDLCDPSSRYALVTERTSSAPAAEKKPASKSKGKKKAPAPPLGKPVAFAHFRFTVQGETREAMEGEPVLMLRDLHVEADYQRRGLGRHLCQLLELSARKNSMRAMMLLVPSGSAGVPGRSFVDQKLKGFTCVDDEWAPVDVNLSAYGKSLVAQVPAKKPETVPAASPDSILAGPERVEKENVEPEASVAKLETAFESATIAPAAEKEPEPAAPALFAGFAPVAAADATKAPLSFASFGTAAAEEVRRRGG</sequence>
<keyword evidence="8" id="KW-0539">Nucleus</keyword>
<dbReference type="AlphaFoldDB" id="C1EAG0"/>
<dbReference type="eggNOG" id="KOG2488">
    <property type="taxonomic scope" value="Eukaryota"/>
</dbReference>
<keyword evidence="7" id="KW-0808">Transferase</keyword>
<dbReference type="InParanoid" id="C1EAG0"/>
<feature type="domain" description="N-acetyltransferase" evidence="13">
    <location>
        <begin position="156"/>
        <end position="220"/>
    </location>
</feature>
<dbReference type="GeneID" id="8244885"/>
<dbReference type="CDD" id="cd04301">
    <property type="entry name" value="NAT_SF"/>
    <property type="match status" value="1"/>
</dbReference>
<evidence type="ECO:0000256" key="2">
    <source>
        <dbReference type="ARBA" id="ARBA00004496"/>
    </source>
</evidence>
<dbReference type="EC" id="2.3.1.257" evidence="4"/>
<proteinExistence type="inferred from homology"/>
<comment type="similarity">
    <text evidence="3">Belongs to the acetyltransferase family. NAA40 subfamily.</text>
</comment>
<keyword evidence="9" id="KW-0012">Acyltransferase</keyword>
<dbReference type="InterPro" id="IPR000182">
    <property type="entry name" value="GNAT_dom"/>
</dbReference>
<evidence type="ECO:0000259" key="13">
    <source>
        <dbReference type="Pfam" id="PF00583"/>
    </source>
</evidence>
<dbReference type="GO" id="GO:0005737">
    <property type="term" value="C:cytoplasm"/>
    <property type="evidence" value="ECO:0007669"/>
    <property type="project" value="UniProtKB-SubCell"/>
</dbReference>
<dbReference type="EMBL" id="CP001328">
    <property type="protein sequence ID" value="ACO65199.1"/>
    <property type="molecule type" value="Genomic_DNA"/>
</dbReference>
<dbReference type="GO" id="GO:0010485">
    <property type="term" value="F:histone H4 acetyltransferase activity"/>
    <property type="evidence" value="ECO:0007669"/>
    <property type="project" value="InterPro"/>
</dbReference>
<feature type="region of interest" description="Disordered" evidence="12">
    <location>
        <begin position="128"/>
        <end position="156"/>
    </location>
</feature>
<dbReference type="Gene3D" id="3.40.630.30">
    <property type="match status" value="1"/>
</dbReference>
<dbReference type="GO" id="GO:1990189">
    <property type="term" value="F:protein N-terminal-serine acetyltransferase activity"/>
    <property type="evidence" value="ECO:0007669"/>
    <property type="project" value="UniProtKB-EC"/>
</dbReference>
<protein>
    <recommendedName>
        <fullName evidence="5">N-alpha-acetyltransferase 40</fullName>
        <ecNumber evidence="4">2.3.1.257</ecNumber>
    </recommendedName>
</protein>
<comment type="catalytic activity">
    <reaction evidence="11">
        <text>N-terminal L-seryl-[histone H4] + acetyl-CoA = N-terminal N(alpha)-acetyl-L-seryl-[histone H4] + CoA + H(+)</text>
        <dbReference type="Rhea" id="RHEA:50596"/>
        <dbReference type="Rhea" id="RHEA-COMP:12740"/>
        <dbReference type="Rhea" id="RHEA-COMP:12743"/>
        <dbReference type="ChEBI" id="CHEBI:15378"/>
        <dbReference type="ChEBI" id="CHEBI:57287"/>
        <dbReference type="ChEBI" id="CHEBI:57288"/>
        <dbReference type="ChEBI" id="CHEBI:64738"/>
        <dbReference type="ChEBI" id="CHEBI:83690"/>
        <dbReference type="EC" id="2.3.1.257"/>
    </reaction>
</comment>
<dbReference type="OMA" id="PVAFAHF"/>
<dbReference type="SUPFAM" id="SSF55729">
    <property type="entry name" value="Acyl-CoA N-acyltransferases (Nat)"/>
    <property type="match status" value="1"/>
</dbReference>
<dbReference type="Pfam" id="PF00583">
    <property type="entry name" value="Acetyltransf_1"/>
    <property type="match status" value="1"/>
</dbReference>
<comment type="subcellular location">
    <subcellularLocation>
        <location evidence="2">Cytoplasm</location>
    </subcellularLocation>
    <subcellularLocation>
        <location evidence="1">Nucleus</location>
    </subcellularLocation>
</comment>
<organism evidence="14 15">
    <name type="scientific">Micromonas commoda (strain RCC299 / NOUM17 / CCMP2709)</name>
    <name type="common">Picoplanktonic green alga</name>
    <dbReference type="NCBI Taxonomy" id="296587"/>
    <lineage>
        <taxon>Eukaryota</taxon>
        <taxon>Viridiplantae</taxon>
        <taxon>Chlorophyta</taxon>
        <taxon>Mamiellophyceae</taxon>
        <taxon>Mamiellales</taxon>
        <taxon>Mamiellaceae</taxon>
        <taxon>Micromonas</taxon>
    </lineage>
</organism>
<evidence type="ECO:0000256" key="5">
    <source>
        <dbReference type="ARBA" id="ARBA00015043"/>
    </source>
</evidence>
<dbReference type="GO" id="GO:0005634">
    <property type="term" value="C:nucleus"/>
    <property type="evidence" value="ECO:0007669"/>
    <property type="project" value="UniProtKB-SubCell"/>
</dbReference>
<evidence type="ECO:0000256" key="4">
    <source>
        <dbReference type="ARBA" id="ARBA00012950"/>
    </source>
</evidence>
<dbReference type="InterPro" id="IPR039949">
    <property type="entry name" value="NAA40"/>
</dbReference>
<evidence type="ECO:0000256" key="10">
    <source>
        <dbReference type="ARBA" id="ARBA00047821"/>
    </source>
</evidence>
<evidence type="ECO:0000256" key="8">
    <source>
        <dbReference type="ARBA" id="ARBA00023242"/>
    </source>
</evidence>
<evidence type="ECO:0000313" key="14">
    <source>
        <dbReference type="EMBL" id="ACO65199.1"/>
    </source>
</evidence>
<evidence type="ECO:0000256" key="9">
    <source>
        <dbReference type="ARBA" id="ARBA00023315"/>
    </source>
</evidence>
<gene>
    <name evidence="14" type="ORF">MICPUN_60060</name>
</gene>
<evidence type="ECO:0000256" key="6">
    <source>
        <dbReference type="ARBA" id="ARBA00022490"/>
    </source>
</evidence>
<feature type="compositionally biased region" description="Basic residues" evidence="12">
    <location>
        <begin position="141"/>
        <end position="150"/>
    </location>
</feature>
<dbReference type="RefSeq" id="XP_002503941.1">
    <property type="nucleotide sequence ID" value="XM_002503895.1"/>
</dbReference>
<evidence type="ECO:0000256" key="3">
    <source>
        <dbReference type="ARBA" id="ARBA00008870"/>
    </source>
</evidence>
<evidence type="ECO:0000256" key="11">
    <source>
        <dbReference type="ARBA" id="ARBA00049524"/>
    </source>
</evidence>
<dbReference type="OrthoDB" id="424551at2759"/>
<name>C1EAG0_MICCC</name>
<dbReference type="PANTHER" id="PTHR20531">
    <property type="entry name" value="N-ALPHA-ACETYLTRANSFERASE 40"/>
    <property type="match status" value="1"/>
</dbReference>
<evidence type="ECO:0000256" key="7">
    <source>
        <dbReference type="ARBA" id="ARBA00022679"/>
    </source>
</evidence>
<comment type="catalytic activity">
    <reaction evidence="10">
        <text>N-terminal L-seryl-[histone H2A] + acetyl-CoA = N-terminal N(alpha)-acetyl-L-seryl-[histone H2A] + CoA + H(+)</text>
        <dbReference type="Rhea" id="RHEA:50600"/>
        <dbReference type="Rhea" id="RHEA-COMP:12742"/>
        <dbReference type="Rhea" id="RHEA-COMP:12744"/>
        <dbReference type="ChEBI" id="CHEBI:15378"/>
        <dbReference type="ChEBI" id="CHEBI:57287"/>
        <dbReference type="ChEBI" id="CHEBI:57288"/>
        <dbReference type="ChEBI" id="CHEBI:64738"/>
        <dbReference type="ChEBI" id="CHEBI:83690"/>
        <dbReference type="EC" id="2.3.1.257"/>
    </reaction>
</comment>
<dbReference type="KEGG" id="mis:MICPUN_60060"/>
<dbReference type="GO" id="GO:0043998">
    <property type="term" value="F:histone H2A acetyltransferase activity"/>
    <property type="evidence" value="ECO:0007669"/>
    <property type="project" value="InterPro"/>
</dbReference>
<accession>C1EAG0</accession>
<feature type="region of interest" description="Disordered" evidence="12">
    <location>
        <begin position="1"/>
        <end position="29"/>
    </location>
</feature>